<evidence type="ECO:0000259" key="1">
    <source>
        <dbReference type="Pfam" id="PF05050"/>
    </source>
</evidence>
<proteinExistence type="predicted"/>
<dbReference type="PANTHER" id="PTHR34203:SF15">
    <property type="entry name" value="SLL1173 PROTEIN"/>
    <property type="match status" value="1"/>
</dbReference>
<protein>
    <recommendedName>
        <fullName evidence="1">Methyltransferase FkbM domain-containing protein</fullName>
    </recommendedName>
</protein>
<accession>A0A829XDA8</accession>
<dbReference type="PANTHER" id="PTHR34203">
    <property type="entry name" value="METHYLTRANSFERASE, FKBM FAMILY PROTEIN"/>
    <property type="match status" value="1"/>
</dbReference>
<dbReference type="Proteomes" id="UP000484858">
    <property type="component" value="Unassembled WGS sequence"/>
</dbReference>
<dbReference type="Gene3D" id="3.40.50.150">
    <property type="entry name" value="Vaccinia Virus protein VP39"/>
    <property type="match status" value="1"/>
</dbReference>
<gene>
    <name evidence="2" type="ORF">NBRC3293_2833</name>
</gene>
<feature type="domain" description="Methyltransferase FkbM" evidence="1">
    <location>
        <begin position="116"/>
        <end position="267"/>
    </location>
</feature>
<evidence type="ECO:0000313" key="3">
    <source>
        <dbReference type="Proteomes" id="UP000484858"/>
    </source>
</evidence>
<reference evidence="2 3" key="1">
    <citation type="submission" date="2013-04" db="EMBL/GenBank/DDBJ databases">
        <title>Gluconobacter oxydans NBRC 3293 whole genome sequence.</title>
        <authorList>
            <person name="Matsutani M."/>
            <person name="Yakushi T."/>
            <person name="Matsushita K."/>
        </authorList>
    </citation>
    <scope>NUCLEOTIDE SEQUENCE [LARGE SCALE GENOMIC DNA]</scope>
    <source>
        <strain evidence="2 3">NBRC 3293</strain>
    </source>
</reference>
<sequence length="282" mass="32155">MSVKSNQALAQSAPEDGYSRSIIPFGSYPLTQKQQWIRKIFFNTPLGYSRLRRPFIEHFKKDRPDPVDATLFGLKVRFYPRDNQTDAKSAVCGSCYNHRETRWISRHLPRGGTFVDIGANMGFFSLYGAQREARVIAIEPNRTLFDRLKKNMALNGLKADLFQVAVGDHDGMGMLVQTNRDFGSGRMGEDGPGDRVRVRPLLDILYQYDATAIHVLKIDIEGYEDRALLPFFRAAPMTLLPDHIIMEDTESARWAQDILPVLRRAGYARRGRSRGNILLSRF</sequence>
<dbReference type="InterPro" id="IPR029063">
    <property type="entry name" value="SAM-dependent_MTases_sf"/>
</dbReference>
<dbReference type="EMBL" id="BARJ01000012">
    <property type="protein sequence ID" value="GEM18336.1"/>
    <property type="molecule type" value="Genomic_DNA"/>
</dbReference>
<dbReference type="NCBIfam" id="TIGR01444">
    <property type="entry name" value="fkbM_fam"/>
    <property type="match status" value="1"/>
</dbReference>
<dbReference type="InterPro" id="IPR052514">
    <property type="entry name" value="SAM-dependent_MTase"/>
</dbReference>
<dbReference type="AlphaFoldDB" id="A0A829XDA8"/>
<name>A0A829XDA8_GLUOY</name>
<dbReference type="RefSeq" id="WP_172493690.1">
    <property type="nucleotide sequence ID" value="NZ_BARJ01000012.1"/>
</dbReference>
<dbReference type="Pfam" id="PF05050">
    <property type="entry name" value="Methyltransf_21"/>
    <property type="match status" value="1"/>
</dbReference>
<dbReference type="InterPro" id="IPR006342">
    <property type="entry name" value="FkbM_mtfrase"/>
</dbReference>
<dbReference type="SUPFAM" id="SSF53335">
    <property type="entry name" value="S-adenosyl-L-methionine-dependent methyltransferases"/>
    <property type="match status" value="1"/>
</dbReference>
<evidence type="ECO:0000313" key="2">
    <source>
        <dbReference type="EMBL" id="GEM18336.1"/>
    </source>
</evidence>
<comment type="caution">
    <text evidence="2">The sequence shown here is derived from an EMBL/GenBank/DDBJ whole genome shotgun (WGS) entry which is preliminary data.</text>
</comment>
<organism evidence="2 3">
    <name type="scientific">Gluconobacter oxydans NBRC 3293</name>
    <dbReference type="NCBI Taxonomy" id="1315969"/>
    <lineage>
        <taxon>Bacteria</taxon>
        <taxon>Pseudomonadati</taxon>
        <taxon>Pseudomonadota</taxon>
        <taxon>Alphaproteobacteria</taxon>
        <taxon>Acetobacterales</taxon>
        <taxon>Acetobacteraceae</taxon>
        <taxon>Gluconobacter</taxon>
    </lineage>
</organism>